<accession>A0ABY9YXN9</accession>
<name>A0ABY9YXN9_9GAMM</name>
<keyword evidence="1" id="KW-0472">Membrane</keyword>
<organism evidence="2 3">
    <name type="scientific">Halomonas piscis</name>
    <dbReference type="NCBI Taxonomy" id="3031727"/>
    <lineage>
        <taxon>Bacteria</taxon>
        <taxon>Pseudomonadati</taxon>
        <taxon>Pseudomonadota</taxon>
        <taxon>Gammaproteobacteria</taxon>
        <taxon>Oceanospirillales</taxon>
        <taxon>Halomonadaceae</taxon>
        <taxon>Halomonas</taxon>
    </lineage>
</organism>
<sequence>MLWHLIAAVVSGLAAAGIGLFLRTLSGKRLPKWIVPVCAGLGMLGYQINAEYRWFEHKQQQLPESAVVISKETGSAVWRPWTFLFPMVEAFSVVDRDSIHRRGREETPVTELIVYHFERHYADVVTPTPYLINCDTRELVPLDDASGKPAMNELRTLRKSAPLYIAACRPPQKV</sequence>
<proteinExistence type="predicted"/>
<feature type="transmembrane region" description="Helical" evidence="1">
    <location>
        <begin position="6"/>
        <end position="25"/>
    </location>
</feature>
<evidence type="ECO:0000313" key="2">
    <source>
        <dbReference type="EMBL" id="WNK19650.1"/>
    </source>
</evidence>
<keyword evidence="1" id="KW-0812">Transmembrane</keyword>
<evidence type="ECO:0000313" key="3">
    <source>
        <dbReference type="Proteomes" id="UP001301869"/>
    </source>
</evidence>
<dbReference type="Proteomes" id="UP001301869">
    <property type="component" value="Chromosome"/>
</dbReference>
<protein>
    <recommendedName>
        <fullName evidence="4">DUF3592 domain-containing protein</fullName>
    </recommendedName>
</protein>
<gene>
    <name evidence="2" type="ORF">P1P91_12540</name>
</gene>
<keyword evidence="1" id="KW-1133">Transmembrane helix</keyword>
<keyword evidence="3" id="KW-1185">Reference proteome</keyword>
<dbReference type="EMBL" id="CP119391">
    <property type="protein sequence ID" value="WNK19650.1"/>
    <property type="molecule type" value="Genomic_DNA"/>
</dbReference>
<dbReference type="RefSeq" id="WP_311883037.1">
    <property type="nucleotide sequence ID" value="NZ_CP119391.1"/>
</dbReference>
<evidence type="ECO:0008006" key="4">
    <source>
        <dbReference type="Google" id="ProtNLM"/>
    </source>
</evidence>
<evidence type="ECO:0000256" key="1">
    <source>
        <dbReference type="SAM" id="Phobius"/>
    </source>
</evidence>
<reference evidence="2 3" key="1">
    <citation type="submission" date="2023-03" db="EMBL/GenBank/DDBJ databases">
        <title>Halomonas sp. nov., isolated from Korean tranditional fermented seafood 'Jeotgal'.</title>
        <authorList>
            <person name="Kim B."/>
            <person name="Shin N.-R."/>
        </authorList>
    </citation>
    <scope>NUCLEOTIDE SEQUENCE [LARGE SCALE GENOMIC DNA]</scope>
    <source>
        <strain evidence="2 3">SG2L-4</strain>
    </source>
</reference>